<evidence type="ECO:0000313" key="6">
    <source>
        <dbReference type="Proteomes" id="UP001214043"/>
    </source>
</evidence>
<dbReference type="CDD" id="cd00408">
    <property type="entry name" value="DHDPS-like"/>
    <property type="match status" value="1"/>
</dbReference>
<reference evidence="5" key="1">
    <citation type="submission" date="2023-02" db="EMBL/GenBank/DDBJ databases">
        <title>Genome sequence of Hyphococcus flavus.</title>
        <authorList>
            <person name="Rong J.-C."/>
            <person name="Zhao Q."/>
            <person name="Yi M."/>
            <person name="Wu J.-Y."/>
        </authorList>
    </citation>
    <scope>NUCLEOTIDE SEQUENCE</scope>
    <source>
        <strain evidence="5">MCCC 1K03223</strain>
    </source>
</reference>
<dbReference type="AlphaFoldDB" id="A0AAE9ZFZ2"/>
<dbReference type="Pfam" id="PF00701">
    <property type="entry name" value="DHDPS"/>
    <property type="match status" value="1"/>
</dbReference>
<evidence type="ECO:0000256" key="4">
    <source>
        <dbReference type="PIRSR" id="PIRSR001365-2"/>
    </source>
</evidence>
<sequence>MAENSNVFSGCMPALMTPCDANGRPDFHALASKGEELIAAGMSAVVYCGSMGDWPLLTDEQRMNGVAALCDKGVPVVVGTGAQNTHRAAAIAEHGAKAGAAGLMVIPRVLSRGVSPIAQYNHFKAILSAAPDLPAVIYNSPYYGYETKADLFFKVRAEHSSLVGFKEFGGAQSLSYAAEHITSADPDLILMVGVDTQVFHGYVNCAAGGAITGVGNALPREVLRLVELCERAAAGDVVARRNARELDNALNVLSTFDEGPDLVLYYKHLMVLEGNPEYAHQLNSADQLSPSQKAFLEQSWRQFREWWSAWPGAKD</sequence>
<dbReference type="Gene3D" id="3.20.20.70">
    <property type="entry name" value="Aldolase class I"/>
    <property type="match status" value="1"/>
</dbReference>
<organism evidence="5 6">
    <name type="scientific">Hyphococcus flavus</name>
    <dbReference type="NCBI Taxonomy" id="1866326"/>
    <lineage>
        <taxon>Bacteria</taxon>
        <taxon>Pseudomonadati</taxon>
        <taxon>Pseudomonadota</taxon>
        <taxon>Alphaproteobacteria</taxon>
        <taxon>Parvularculales</taxon>
        <taxon>Parvularculaceae</taxon>
        <taxon>Hyphococcus</taxon>
    </lineage>
</organism>
<feature type="active site" description="Schiff-base intermediate with substrate" evidence="3">
    <location>
        <position position="166"/>
    </location>
</feature>
<feature type="active site" description="Proton donor/acceptor" evidence="3">
    <location>
        <position position="138"/>
    </location>
</feature>
<dbReference type="SMART" id="SM01130">
    <property type="entry name" value="DHDPS"/>
    <property type="match status" value="1"/>
</dbReference>
<feature type="binding site" evidence="4">
    <location>
        <position position="211"/>
    </location>
    <ligand>
        <name>pyruvate</name>
        <dbReference type="ChEBI" id="CHEBI:15361"/>
    </ligand>
</feature>
<keyword evidence="1 2" id="KW-0456">Lyase</keyword>
<dbReference type="PANTHER" id="PTHR12128:SF72">
    <property type="entry name" value="DIHYDRODIPICOLINATE SYNTHASE"/>
    <property type="match status" value="1"/>
</dbReference>
<accession>A0AAE9ZFZ2</accession>
<dbReference type="PANTHER" id="PTHR12128">
    <property type="entry name" value="DIHYDRODIPICOLINATE SYNTHASE"/>
    <property type="match status" value="1"/>
</dbReference>
<dbReference type="InterPro" id="IPR013785">
    <property type="entry name" value="Aldolase_TIM"/>
</dbReference>
<dbReference type="PRINTS" id="PR00146">
    <property type="entry name" value="DHPICSNTHASE"/>
</dbReference>
<evidence type="ECO:0000256" key="3">
    <source>
        <dbReference type="PIRSR" id="PIRSR001365-1"/>
    </source>
</evidence>
<evidence type="ECO:0000256" key="1">
    <source>
        <dbReference type="ARBA" id="ARBA00023239"/>
    </source>
</evidence>
<dbReference type="Proteomes" id="UP001214043">
    <property type="component" value="Chromosome"/>
</dbReference>
<dbReference type="KEGG" id="hfl:PUV54_09160"/>
<dbReference type="GO" id="GO:0008840">
    <property type="term" value="F:4-hydroxy-tetrahydrodipicolinate synthase activity"/>
    <property type="evidence" value="ECO:0007669"/>
    <property type="project" value="TreeGrafter"/>
</dbReference>
<gene>
    <name evidence="5" type="ORF">PUV54_09160</name>
</gene>
<keyword evidence="6" id="KW-1185">Reference proteome</keyword>
<proteinExistence type="inferred from homology"/>
<name>A0AAE9ZFZ2_9PROT</name>
<dbReference type="PIRSF" id="PIRSF001365">
    <property type="entry name" value="DHDPS"/>
    <property type="match status" value="1"/>
</dbReference>
<evidence type="ECO:0000313" key="5">
    <source>
        <dbReference type="EMBL" id="WDI30126.1"/>
    </source>
</evidence>
<dbReference type="EMBL" id="CP118166">
    <property type="protein sequence ID" value="WDI30126.1"/>
    <property type="molecule type" value="Genomic_DNA"/>
</dbReference>
<comment type="similarity">
    <text evidence="2">Belongs to the DapA family.</text>
</comment>
<dbReference type="InterPro" id="IPR002220">
    <property type="entry name" value="DapA-like"/>
</dbReference>
<evidence type="ECO:0000256" key="2">
    <source>
        <dbReference type="PIRNR" id="PIRNR001365"/>
    </source>
</evidence>
<dbReference type="SUPFAM" id="SSF51569">
    <property type="entry name" value="Aldolase"/>
    <property type="match status" value="1"/>
</dbReference>
<protein>
    <submittedName>
        <fullName evidence="5">Dihydrodipicolinate synthase family protein</fullName>
    </submittedName>
</protein>
<dbReference type="RefSeq" id="WP_274491920.1">
    <property type="nucleotide sequence ID" value="NZ_CP118166.1"/>
</dbReference>